<evidence type="ECO:0000256" key="1">
    <source>
        <dbReference type="ARBA" id="ARBA00004651"/>
    </source>
</evidence>
<organism evidence="9 10">
    <name type="scientific">Arthrobacter alpinus</name>
    <dbReference type="NCBI Taxonomy" id="656366"/>
    <lineage>
        <taxon>Bacteria</taxon>
        <taxon>Bacillati</taxon>
        <taxon>Actinomycetota</taxon>
        <taxon>Actinomycetes</taxon>
        <taxon>Micrococcales</taxon>
        <taxon>Micrococcaceae</taxon>
        <taxon>Arthrobacter</taxon>
    </lineage>
</organism>
<dbReference type="RefSeq" id="WP_062286673.1">
    <property type="nucleotide sequence ID" value="NZ_CP013200.1"/>
</dbReference>
<evidence type="ECO:0000256" key="5">
    <source>
        <dbReference type="ARBA" id="ARBA00022989"/>
    </source>
</evidence>
<feature type="transmembrane region" description="Helical" evidence="7">
    <location>
        <begin position="222"/>
        <end position="241"/>
    </location>
</feature>
<evidence type="ECO:0000259" key="8">
    <source>
        <dbReference type="PROSITE" id="PS50928"/>
    </source>
</evidence>
<dbReference type="Gene3D" id="1.10.3720.10">
    <property type="entry name" value="MetI-like"/>
    <property type="match status" value="1"/>
</dbReference>
<feature type="transmembrane region" description="Helical" evidence="7">
    <location>
        <begin position="83"/>
        <end position="108"/>
    </location>
</feature>
<dbReference type="GO" id="GO:0055085">
    <property type="term" value="P:transmembrane transport"/>
    <property type="evidence" value="ECO:0007669"/>
    <property type="project" value="InterPro"/>
</dbReference>
<accession>A0A0S2LX51</accession>
<comment type="subcellular location">
    <subcellularLocation>
        <location evidence="1 7">Cell membrane</location>
        <topology evidence="1 7">Multi-pass membrane protein</topology>
    </subcellularLocation>
</comment>
<evidence type="ECO:0000256" key="7">
    <source>
        <dbReference type="RuleBase" id="RU363032"/>
    </source>
</evidence>
<feature type="transmembrane region" description="Helical" evidence="7">
    <location>
        <begin position="26"/>
        <end position="53"/>
    </location>
</feature>
<dbReference type="EMBL" id="CP013200">
    <property type="protein sequence ID" value="ALO66051.1"/>
    <property type="molecule type" value="Genomic_DNA"/>
</dbReference>
<evidence type="ECO:0000256" key="3">
    <source>
        <dbReference type="ARBA" id="ARBA00022475"/>
    </source>
</evidence>
<reference evidence="9 10" key="2">
    <citation type="journal article" date="2016" name="J. Biotechnol.">
        <title>Complete genome sequence of Arthrobacter alpinus ERGS4:06, a yellow pigmented bacterium tolerant to cold and radiations isolated from Sikkim Himalaya.</title>
        <authorList>
            <person name="Kumar R."/>
            <person name="Singh D."/>
            <person name="Swarnkar M.K."/>
            <person name="Singh A.K."/>
            <person name="Kumar S."/>
        </authorList>
    </citation>
    <scope>NUCLEOTIDE SEQUENCE [LARGE SCALE GENOMIC DNA]</scope>
    <source>
        <strain evidence="9 10">ERGS4:06</strain>
    </source>
</reference>
<dbReference type="Proteomes" id="UP000059574">
    <property type="component" value="Chromosome"/>
</dbReference>
<comment type="similarity">
    <text evidence="7">Belongs to the binding-protein-dependent transport system permease family.</text>
</comment>
<dbReference type="InterPro" id="IPR051393">
    <property type="entry name" value="ABC_transporter_permease"/>
</dbReference>
<dbReference type="InterPro" id="IPR000515">
    <property type="entry name" value="MetI-like"/>
</dbReference>
<feature type="transmembrane region" description="Helical" evidence="7">
    <location>
        <begin position="120"/>
        <end position="141"/>
    </location>
</feature>
<dbReference type="InterPro" id="IPR035906">
    <property type="entry name" value="MetI-like_sf"/>
</dbReference>
<keyword evidence="6 7" id="KW-0472">Membrane</keyword>
<gene>
    <name evidence="9" type="ORF">AS189_05480</name>
</gene>
<sequence>MTTTANKPRTTAGLQRRRPSRANKTFYWMVVPALVLFVILHTVPTVTGMFYSFTDYAGYGEWDFVGLSNYVNLFKDDRIMASYGFTFLFAITTTIVVNVGALFIAILLNSKIKYQTAFRGIFFIPNILSVLIVGYVFNYLLSNNLPLIGQALGIDWLSTSILANPDLAWLGIVGVTAWQSIAFSVIIYLAGLQTVPEELYEAAGLDGASPWRQFRSITFPMIAGYFTINMVLALKGLLQAFDQIVALTNGGPGTSTESVAMVIYRGGFQGGEYGYQMANSVVYLVVIVVLSLLQMRFLSRKESELQ</sequence>
<dbReference type="GO" id="GO:0005886">
    <property type="term" value="C:plasma membrane"/>
    <property type="evidence" value="ECO:0007669"/>
    <property type="project" value="UniProtKB-SubCell"/>
</dbReference>
<evidence type="ECO:0000256" key="6">
    <source>
        <dbReference type="ARBA" id="ARBA00023136"/>
    </source>
</evidence>
<dbReference type="Pfam" id="PF00528">
    <property type="entry name" value="BPD_transp_1"/>
    <property type="match status" value="1"/>
</dbReference>
<feature type="transmembrane region" description="Helical" evidence="7">
    <location>
        <begin position="273"/>
        <end position="293"/>
    </location>
</feature>
<dbReference type="AlphaFoldDB" id="A0A0S2LX51"/>
<evidence type="ECO:0000313" key="10">
    <source>
        <dbReference type="Proteomes" id="UP000059574"/>
    </source>
</evidence>
<feature type="transmembrane region" description="Helical" evidence="7">
    <location>
        <begin position="167"/>
        <end position="190"/>
    </location>
</feature>
<dbReference type="PANTHER" id="PTHR30193:SF37">
    <property type="entry name" value="INNER MEMBRANE ABC TRANSPORTER PERMEASE PROTEIN YCJO"/>
    <property type="match status" value="1"/>
</dbReference>
<reference evidence="10" key="1">
    <citation type="submission" date="2015-11" db="EMBL/GenBank/DDBJ databases">
        <authorList>
            <person name="Kumar R."/>
            <person name="Singh D."/>
            <person name="Swarnkar M.K."/>
            <person name="Singh A.K."/>
            <person name="Kumar S."/>
        </authorList>
    </citation>
    <scope>NUCLEOTIDE SEQUENCE [LARGE SCALE GENOMIC DNA]</scope>
    <source>
        <strain evidence="10">ERGS4:06</strain>
    </source>
</reference>
<dbReference type="SUPFAM" id="SSF161098">
    <property type="entry name" value="MetI-like"/>
    <property type="match status" value="1"/>
</dbReference>
<evidence type="ECO:0000313" key="9">
    <source>
        <dbReference type="EMBL" id="ALO66051.1"/>
    </source>
</evidence>
<dbReference type="PROSITE" id="PS50928">
    <property type="entry name" value="ABC_TM1"/>
    <property type="match status" value="1"/>
</dbReference>
<dbReference type="OrthoDB" id="5174895at2"/>
<keyword evidence="2 7" id="KW-0813">Transport</keyword>
<dbReference type="CDD" id="cd06261">
    <property type="entry name" value="TM_PBP2"/>
    <property type="match status" value="1"/>
</dbReference>
<dbReference type="PANTHER" id="PTHR30193">
    <property type="entry name" value="ABC TRANSPORTER PERMEASE PROTEIN"/>
    <property type="match status" value="1"/>
</dbReference>
<evidence type="ECO:0000256" key="4">
    <source>
        <dbReference type="ARBA" id="ARBA00022692"/>
    </source>
</evidence>
<feature type="domain" description="ABC transmembrane type-1" evidence="8">
    <location>
        <begin position="83"/>
        <end position="294"/>
    </location>
</feature>
<proteinExistence type="inferred from homology"/>
<keyword evidence="4 7" id="KW-0812">Transmembrane</keyword>
<name>A0A0S2LX51_9MICC</name>
<evidence type="ECO:0000256" key="2">
    <source>
        <dbReference type="ARBA" id="ARBA00022448"/>
    </source>
</evidence>
<protein>
    <submittedName>
        <fullName evidence="9">Sugar ABC transporter permease</fullName>
    </submittedName>
</protein>
<keyword evidence="5 7" id="KW-1133">Transmembrane helix</keyword>
<keyword evidence="3" id="KW-1003">Cell membrane</keyword>